<dbReference type="SUPFAM" id="SSF53850">
    <property type="entry name" value="Periplasmic binding protein-like II"/>
    <property type="match status" value="1"/>
</dbReference>
<name>A0A1I0LD58_9BACT</name>
<dbReference type="FunFam" id="1.10.10.10:FF:000001">
    <property type="entry name" value="LysR family transcriptional regulator"/>
    <property type="match status" value="1"/>
</dbReference>
<dbReference type="PROSITE" id="PS50931">
    <property type="entry name" value="HTH_LYSR"/>
    <property type="match status" value="1"/>
</dbReference>
<dbReference type="PRINTS" id="PR00039">
    <property type="entry name" value="HTHLYSR"/>
</dbReference>
<dbReference type="Pfam" id="PF00126">
    <property type="entry name" value="HTH_1"/>
    <property type="match status" value="1"/>
</dbReference>
<dbReference type="RefSeq" id="WP_093525896.1">
    <property type="nucleotide sequence ID" value="NZ_FOIJ01000025.1"/>
</dbReference>
<accession>A0A1I0LD58</accession>
<gene>
    <name evidence="6" type="ORF">SAMN05443639_12574</name>
</gene>
<evidence type="ECO:0000256" key="3">
    <source>
        <dbReference type="ARBA" id="ARBA00023125"/>
    </source>
</evidence>
<protein>
    <submittedName>
        <fullName evidence="6">Transcriptional regulator, LysR family</fullName>
    </submittedName>
</protein>
<evidence type="ECO:0000256" key="1">
    <source>
        <dbReference type="ARBA" id="ARBA00009437"/>
    </source>
</evidence>
<evidence type="ECO:0000259" key="5">
    <source>
        <dbReference type="PROSITE" id="PS50931"/>
    </source>
</evidence>
<organism evidence="6 7">
    <name type="scientific">Stigmatella erecta</name>
    <dbReference type="NCBI Taxonomy" id="83460"/>
    <lineage>
        <taxon>Bacteria</taxon>
        <taxon>Pseudomonadati</taxon>
        <taxon>Myxococcota</taxon>
        <taxon>Myxococcia</taxon>
        <taxon>Myxococcales</taxon>
        <taxon>Cystobacterineae</taxon>
        <taxon>Archangiaceae</taxon>
        <taxon>Stigmatella</taxon>
    </lineage>
</organism>
<dbReference type="Gene3D" id="1.10.10.10">
    <property type="entry name" value="Winged helix-like DNA-binding domain superfamily/Winged helix DNA-binding domain"/>
    <property type="match status" value="1"/>
</dbReference>
<dbReference type="Proteomes" id="UP000199181">
    <property type="component" value="Unassembled WGS sequence"/>
</dbReference>
<keyword evidence="3" id="KW-0238">DNA-binding</keyword>
<evidence type="ECO:0000256" key="2">
    <source>
        <dbReference type="ARBA" id="ARBA00023015"/>
    </source>
</evidence>
<dbReference type="Gene3D" id="3.40.190.10">
    <property type="entry name" value="Periplasmic binding protein-like II"/>
    <property type="match status" value="2"/>
</dbReference>
<dbReference type="PANTHER" id="PTHR30537:SF1">
    <property type="entry name" value="HTH-TYPE TRANSCRIPTIONAL REGULATOR PGRR"/>
    <property type="match status" value="1"/>
</dbReference>
<dbReference type="InterPro" id="IPR005119">
    <property type="entry name" value="LysR_subst-bd"/>
</dbReference>
<keyword evidence="2" id="KW-0805">Transcription regulation</keyword>
<dbReference type="SUPFAM" id="SSF46785">
    <property type="entry name" value="Winged helix' DNA-binding domain"/>
    <property type="match status" value="1"/>
</dbReference>
<dbReference type="InterPro" id="IPR036390">
    <property type="entry name" value="WH_DNA-bd_sf"/>
</dbReference>
<proteinExistence type="inferred from homology"/>
<keyword evidence="7" id="KW-1185">Reference proteome</keyword>
<sequence length="308" mass="33966">MNTALLPQLQMFLTVARLRSFSGAARELGVSTPAVSQAVRHLEKQLRVVLLTRTTRSVSLTDSGRRLVEGAGPAMGQALTALTEVSAQPGETVGRVRLSVPQAAVPYVIDPVLPTFRARHPRVEVEVNVENRFVDIVAEGYDAGVRLSEAIERDMVQVRLTAAFRFVVVGSSGYLERHGTPQRPEDLLRHECITFRLPNTGALYAWELERGRRNWRVPVRGGVVTNDSQLSVSLAEQGLGLAYAFEPKVVEHLRSGRLQQVLEPYAPTVPGFFLYFPSRAQRSPALRLFVDVARELTTHTARLPPGGS</sequence>
<dbReference type="InterPro" id="IPR036388">
    <property type="entry name" value="WH-like_DNA-bd_sf"/>
</dbReference>
<dbReference type="Pfam" id="PF03466">
    <property type="entry name" value="LysR_substrate"/>
    <property type="match status" value="1"/>
</dbReference>
<dbReference type="GO" id="GO:0003700">
    <property type="term" value="F:DNA-binding transcription factor activity"/>
    <property type="evidence" value="ECO:0007669"/>
    <property type="project" value="InterPro"/>
</dbReference>
<dbReference type="PANTHER" id="PTHR30537">
    <property type="entry name" value="HTH-TYPE TRANSCRIPTIONAL REGULATOR"/>
    <property type="match status" value="1"/>
</dbReference>
<dbReference type="AlphaFoldDB" id="A0A1I0LD58"/>
<dbReference type="InterPro" id="IPR000847">
    <property type="entry name" value="LysR_HTH_N"/>
</dbReference>
<reference evidence="7" key="1">
    <citation type="submission" date="2016-10" db="EMBL/GenBank/DDBJ databases">
        <authorList>
            <person name="Varghese N."/>
            <person name="Submissions S."/>
        </authorList>
    </citation>
    <scope>NUCLEOTIDE SEQUENCE [LARGE SCALE GENOMIC DNA]</scope>
    <source>
        <strain evidence="7">DSM 16858</strain>
    </source>
</reference>
<dbReference type="GO" id="GO:0006351">
    <property type="term" value="P:DNA-templated transcription"/>
    <property type="evidence" value="ECO:0007669"/>
    <property type="project" value="TreeGrafter"/>
</dbReference>
<evidence type="ECO:0000256" key="4">
    <source>
        <dbReference type="ARBA" id="ARBA00023163"/>
    </source>
</evidence>
<dbReference type="CDD" id="cd08474">
    <property type="entry name" value="PBP2_CrgA_like_5"/>
    <property type="match status" value="1"/>
</dbReference>
<evidence type="ECO:0000313" key="6">
    <source>
        <dbReference type="EMBL" id="SEU38070.1"/>
    </source>
</evidence>
<dbReference type="InterPro" id="IPR058163">
    <property type="entry name" value="LysR-type_TF_proteobact-type"/>
</dbReference>
<keyword evidence="4" id="KW-0804">Transcription</keyword>
<evidence type="ECO:0000313" key="7">
    <source>
        <dbReference type="Proteomes" id="UP000199181"/>
    </source>
</evidence>
<dbReference type="EMBL" id="FOIJ01000025">
    <property type="protein sequence ID" value="SEU38070.1"/>
    <property type="molecule type" value="Genomic_DNA"/>
</dbReference>
<dbReference type="GO" id="GO:0043565">
    <property type="term" value="F:sequence-specific DNA binding"/>
    <property type="evidence" value="ECO:0007669"/>
    <property type="project" value="TreeGrafter"/>
</dbReference>
<feature type="domain" description="HTH lysR-type" evidence="5">
    <location>
        <begin position="1"/>
        <end position="61"/>
    </location>
</feature>
<comment type="similarity">
    <text evidence="1">Belongs to the LysR transcriptional regulatory family.</text>
</comment>